<evidence type="ECO:0000313" key="6">
    <source>
        <dbReference type="Proteomes" id="UP000887565"/>
    </source>
</evidence>
<reference evidence="7" key="1">
    <citation type="submission" date="2022-11" db="UniProtKB">
        <authorList>
            <consortium name="WormBaseParasite"/>
        </authorList>
    </citation>
    <scope>IDENTIFICATION</scope>
</reference>
<dbReference type="AlphaFoldDB" id="A0A915K5U1"/>
<keyword evidence="4" id="KW-1133">Transmembrane helix</keyword>
<dbReference type="PANTHER" id="PTHR10743">
    <property type="entry name" value="PROTEIN RER1"/>
    <property type="match status" value="1"/>
</dbReference>
<proteinExistence type="inferred from homology"/>
<dbReference type="InterPro" id="IPR004932">
    <property type="entry name" value="Rer1"/>
</dbReference>
<protein>
    <submittedName>
        <fullName evidence="7">Uncharacterized protein</fullName>
    </submittedName>
</protein>
<dbReference type="GO" id="GO:0000139">
    <property type="term" value="C:Golgi membrane"/>
    <property type="evidence" value="ECO:0007669"/>
    <property type="project" value="TreeGrafter"/>
</dbReference>
<dbReference type="GO" id="GO:0006621">
    <property type="term" value="P:protein retention in ER lumen"/>
    <property type="evidence" value="ECO:0007669"/>
    <property type="project" value="TreeGrafter"/>
</dbReference>
<accession>A0A915K5U1</accession>
<evidence type="ECO:0000256" key="4">
    <source>
        <dbReference type="ARBA" id="ARBA00022989"/>
    </source>
</evidence>
<organism evidence="6 7">
    <name type="scientific">Romanomermis culicivorax</name>
    <name type="common">Nematode worm</name>
    <dbReference type="NCBI Taxonomy" id="13658"/>
    <lineage>
        <taxon>Eukaryota</taxon>
        <taxon>Metazoa</taxon>
        <taxon>Ecdysozoa</taxon>
        <taxon>Nematoda</taxon>
        <taxon>Enoplea</taxon>
        <taxon>Dorylaimia</taxon>
        <taxon>Mermithida</taxon>
        <taxon>Mermithoidea</taxon>
        <taxon>Mermithidae</taxon>
        <taxon>Romanomermis</taxon>
    </lineage>
</organism>
<dbReference type="WBParaSite" id="nRc.2.0.1.t34096-RA">
    <property type="protein sequence ID" value="nRc.2.0.1.t34096-RA"/>
    <property type="gene ID" value="nRc.2.0.1.g34096"/>
</dbReference>
<dbReference type="GO" id="GO:0006890">
    <property type="term" value="P:retrograde vesicle-mediated transport, Golgi to endoplasmic reticulum"/>
    <property type="evidence" value="ECO:0007669"/>
    <property type="project" value="TreeGrafter"/>
</dbReference>
<dbReference type="PANTHER" id="PTHR10743:SF0">
    <property type="entry name" value="PROTEIN RER1"/>
    <property type="match status" value="1"/>
</dbReference>
<keyword evidence="5" id="KW-0472">Membrane</keyword>
<evidence type="ECO:0000256" key="1">
    <source>
        <dbReference type="ARBA" id="ARBA00004141"/>
    </source>
</evidence>
<comment type="subcellular location">
    <subcellularLocation>
        <location evidence="1">Membrane</location>
        <topology evidence="1">Multi-pass membrane protein</topology>
    </subcellularLocation>
</comment>
<evidence type="ECO:0000256" key="5">
    <source>
        <dbReference type="ARBA" id="ARBA00023136"/>
    </source>
</evidence>
<dbReference type="GO" id="GO:0005783">
    <property type="term" value="C:endoplasmic reticulum"/>
    <property type="evidence" value="ECO:0007669"/>
    <property type="project" value="GOC"/>
</dbReference>
<evidence type="ECO:0000256" key="2">
    <source>
        <dbReference type="ARBA" id="ARBA00006070"/>
    </source>
</evidence>
<dbReference type="Pfam" id="PF03248">
    <property type="entry name" value="Rer1"/>
    <property type="match status" value="1"/>
</dbReference>
<keyword evidence="3" id="KW-0812">Transmembrane</keyword>
<evidence type="ECO:0000313" key="7">
    <source>
        <dbReference type="WBParaSite" id="nRc.2.0.1.t34096-RA"/>
    </source>
</evidence>
<evidence type="ECO:0000256" key="3">
    <source>
        <dbReference type="ARBA" id="ARBA00022692"/>
    </source>
</evidence>
<dbReference type="Proteomes" id="UP000887565">
    <property type="component" value="Unplaced"/>
</dbReference>
<name>A0A915K5U1_ROMCU</name>
<sequence>MVCPVVPGISHPSTSIGRVSSGLIIKQLPLCFEANTEDGPSLPTRTNDEFRPFMRRLPEFKFW</sequence>
<comment type="similarity">
    <text evidence="2">Belongs to the RER1 family.</text>
</comment>
<keyword evidence="6" id="KW-1185">Reference proteome</keyword>